<evidence type="ECO:0000313" key="2">
    <source>
        <dbReference type="Proteomes" id="UP001352852"/>
    </source>
</evidence>
<accession>A0ABU7EB63</accession>
<dbReference type="Proteomes" id="UP001352852">
    <property type="component" value="Unassembled WGS sequence"/>
</dbReference>
<comment type="caution">
    <text evidence="1">The sequence shown here is derived from an EMBL/GenBank/DDBJ whole genome shotgun (WGS) entry which is preliminary data.</text>
</comment>
<protein>
    <submittedName>
        <fullName evidence="1">Uncharacterized protein</fullName>
    </submittedName>
</protein>
<organism evidence="1 2">
    <name type="scientific">Characodon lateralis</name>
    <dbReference type="NCBI Taxonomy" id="208331"/>
    <lineage>
        <taxon>Eukaryota</taxon>
        <taxon>Metazoa</taxon>
        <taxon>Chordata</taxon>
        <taxon>Craniata</taxon>
        <taxon>Vertebrata</taxon>
        <taxon>Euteleostomi</taxon>
        <taxon>Actinopterygii</taxon>
        <taxon>Neopterygii</taxon>
        <taxon>Teleostei</taxon>
        <taxon>Neoteleostei</taxon>
        <taxon>Acanthomorphata</taxon>
        <taxon>Ovalentaria</taxon>
        <taxon>Atherinomorphae</taxon>
        <taxon>Cyprinodontiformes</taxon>
        <taxon>Goodeidae</taxon>
        <taxon>Characodon</taxon>
    </lineage>
</organism>
<reference evidence="1 2" key="1">
    <citation type="submission" date="2021-06" db="EMBL/GenBank/DDBJ databases">
        <authorList>
            <person name="Palmer J.M."/>
        </authorList>
    </citation>
    <scope>NUCLEOTIDE SEQUENCE [LARGE SCALE GENOMIC DNA]</scope>
    <source>
        <strain evidence="1 2">CL_MEX2019</strain>
        <tissue evidence="1">Muscle</tissue>
    </source>
</reference>
<keyword evidence="2" id="KW-1185">Reference proteome</keyword>
<evidence type="ECO:0000313" key="1">
    <source>
        <dbReference type="EMBL" id="MED6284276.1"/>
    </source>
</evidence>
<name>A0ABU7EB63_9TELE</name>
<proteinExistence type="predicted"/>
<sequence>MSGMVQMPRYINVEVTGCIGMAAISFSHRHSRHKEIVYRDDSNFPPHSPREPSCVSMDGELGGKLGDAVNCAGRALHSSFGSMNEELKKCRGCLTSLQFSSKQYSRLKRARCAQMR</sequence>
<dbReference type="EMBL" id="JAHUTJ010050673">
    <property type="protein sequence ID" value="MED6284276.1"/>
    <property type="molecule type" value="Genomic_DNA"/>
</dbReference>
<gene>
    <name evidence="1" type="ORF">CHARACLAT_017602</name>
</gene>